<gene>
    <name evidence="7" type="ORF">LRX75_06760</name>
</gene>
<evidence type="ECO:0000313" key="8">
    <source>
        <dbReference type="Proteomes" id="UP001139089"/>
    </source>
</evidence>
<evidence type="ECO:0000256" key="5">
    <source>
        <dbReference type="SAM" id="MobiDB-lite"/>
    </source>
</evidence>
<keyword evidence="3 4" id="KW-0408">Iron</keyword>
<proteinExistence type="predicted"/>
<evidence type="ECO:0000256" key="1">
    <source>
        <dbReference type="ARBA" id="ARBA00022617"/>
    </source>
</evidence>
<evidence type="ECO:0000313" key="7">
    <source>
        <dbReference type="EMBL" id="MCD7108740.1"/>
    </source>
</evidence>
<dbReference type="Proteomes" id="UP001139089">
    <property type="component" value="Unassembled WGS sequence"/>
</dbReference>
<dbReference type="PROSITE" id="PS51007">
    <property type="entry name" value="CYTC"/>
    <property type="match status" value="1"/>
</dbReference>
<dbReference type="GO" id="GO:0020037">
    <property type="term" value="F:heme binding"/>
    <property type="evidence" value="ECO:0007669"/>
    <property type="project" value="InterPro"/>
</dbReference>
<dbReference type="PANTHER" id="PTHR30600:SF4">
    <property type="entry name" value="CYTOCHROME C DOMAIN-CONTAINING PROTEIN"/>
    <property type="match status" value="1"/>
</dbReference>
<organism evidence="7 8">
    <name type="scientific">Rhizobium quercicola</name>
    <dbReference type="NCBI Taxonomy" id="2901226"/>
    <lineage>
        <taxon>Bacteria</taxon>
        <taxon>Pseudomonadati</taxon>
        <taxon>Pseudomonadota</taxon>
        <taxon>Alphaproteobacteria</taxon>
        <taxon>Hyphomicrobiales</taxon>
        <taxon>Rhizobiaceae</taxon>
        <taxon>Rhizobium/Agrobacterium group</taxon>
        <taxon>Rhizobium</taxon>
    </lineage>
</organism>
<keyword evidence="1 4" id="KW-0349">Heme</keyword>
<dbReference type="Pfam" id="PF06537">
    <property type="entry name" value="DHOR"/>
    <property type="match status" value="2"/>
</dbReference>
<accession>A0A9X1NR08</accession>
<evidence type="ECO:0000259" key="6">
    <source>
        <dbReference type="PROSITE" id="PS51007"/>
    </source>
</evidence>
<dbReference type="InterPro" id="IPR009056">
    <property type="entry name" value="Cyt_c-like_dom"/>
</dbReference>
<dbReference type="RefSeq" id="WP_231812948.1">
    <property type="nucleotide sequence ID" value="NZ_JAJOZR010000003.1"/>
</dbReference>
<dbReference type="GO" id="GO:0046872">
    <property type="term" value="F:metal ion binding"/>
    <property type="evidence" value="ECO:0007669"/>
    <property type="project" value="UniProtKB-KW"/>
</dbReference>
<dbReference type="AlphaFoldDB" id="A0A9X1NR08"/>
<dbReference type="Gene3D" id="1.10.760.10">
    <property type="entry name" value="Cytochrome c-like domain"/>
    <property type="match status" value="1"/>
</dbReference>
<reference evidence="7" key="1">
    <citation type="submission" date="2021-12" db="EMBL/GenBank/DDBJ databases">
        <authorList>
            <person name="Li Y."/>
        </authorList>
    </citation>
    <scope>NUCLEOTIDE SEQUENCE</scope>
    <source>
        <strain evidence="7">DKSPLA3</strain>
    </source>
</reference>
<evidence type="ECO:0000256" key="2">
    <source>
        <dbReference type="ARBA" id="ARBA00022723"/>
    </source>
</evidence>
<feature type="domain" description="Cytochrome c" evidence="6">
    <location>
        <begin position="388"/>
        <end position="528"/>
    </location>
</feature>
<dbReference type="InterPro" id="IPR010538">
    <property type="entry name" value="DHOR"/>
</dbReference>
<protein>
    <submittedName>
        <fullName evidence="7">C-type cytochrome</fullName>
    </submittedName>
</protein>
<dbReference type="PIRSF" id="PIRSF028099">
    <property type="entry name" value="DUF1111"/>
    <property type="match status" value="1"/>
</dbReference>
<dbReference type="EMBL" id="JAJOZR010000003">
    <property type="protein sequence ID" value="MCD7108740.1"/>
    <property type="molecule type" value="Genomic_DNA"/>
</dbReference>
<keyword evidence="8" id="KW-1185">Reference proteome</keyword>
<dbReference type="GO" id="GO:0009055">
    <property type="term" value="F:electron transfer activity"/>
    <property type="evidence" value="ECO:0007669"/>
    <property type="project" value="InterPro"/>
</dbReference>
<keyword evidence="2 4" id="KW-0479">Metal-binding</keyword>
<dbReference type="GO" id="GO:0004130">
    <property type="term" value="F:cytochrome-c peroxidase activity"/>
    <property type="evidence" value="ECO:0007669"/>
    <property type="project" value="TreeGrafter"/>
</dbReference>
<name>A0A9X1NR08_9HYPH</name>
<dbReference type="InterPro" id="IPR051395">
    <property type="entry name" value="Cytochrome_c_Peroxidase/MauG"/>
</dbReference>
<dbReference type="InterPro" id="IPR036909">
    <property type="entry name" value="Cyt_c-like_dom_sf"/>
</dbReference>
<evidence type="ECO:0000256" key="4">
    <source>
        <dbReference type="PROSITE-ProRule" id="PRU00433"/>
    </source>
</evidence>
<sequence length="528" mass="55821">MTARTAPRFLTPLAAATLAAAFVVAWVGWRPFAADKAVPVPAVAHGETPAQRTDLSDTDRRRVADVTRPTRDFTRPEPFETMAGGAGTSTAKPDRAGLTHPAGNLDAAGEERFRLGSALFEKLWVSSPSSTQASDGLGPLYNARSCETCHIRDGRGRPPVGTAGSPSLVLKFLFPETVESVVQTAGDPVYGRQLQDSGVPGLPAEGHLALRYEERPVTLAGGERVSLRHPVYGTKGLAYGPLDSATRLSPRLAPPMTGLGLLEAIDPADILAHADPDDRDGDGISGRASWQTASADGAPVLGRFGWKAQAATVRAQAADAFATDIGISTPDDPRSHGDCTARQSRCLALEDGVQARLGSSEAPDPVLELVAFYARHLAVPARRNVAAPAVLAGKQLFSDTGCASCHVPKFVTRRDPTSPSTAFQLIWPYSDLLLHDMGEGLSDAVSPSDPASADAAKPRPGEWRTPPLWGIGLAQTVDARAGFLHDGRARTLTEAILWHGGEAQAARDRFVSLDAANRRALLAFLESL</sequence>
<dbReference type="PANTHER" id="PTHR30600">
    <property type="entry name" value="CYTOCHROME C PEROXIDASE-RELATED"/>
    <property type="match status" value="1"/>
</dbReference>
<feature type="region of interest" description="Disordered" evidence="5">
    <location>
        <begin position="71"/>
        <end position="96"/>
    </location>
</feature>
<dbReference type="SUPFAM" id="SSF46626">
    <property type="entry name" value="Cytochrome c"/>
    <property type="match status" value="1"/>
</dbReference>
<evidence type="ECO:0000256" key="3">
    <source>
        <dbReference type="ARBA" id="ARBA00023004"/>
    </source>
</evidence>
<comment type="caution">
    <text evidence="7">The sequence shown here is derived from an EMBL/GenBank/DDBJ whole genome shotgun (WGS) entry which is preliminary data.</text>
</comment>